<reference evidence="1 2" key="1">
    <citation type="submission" date="2019-03" db="EMBL/GenBank/DDBJ databases">
        <title>Single cell metagenomics reveals metabolic interactions within the superorganism composed of flagellate Streblomastix strix and complex community of Bacteroidetes bacteria on its surface.</title>
        <authorList>
            <person name="Treitli S.C."/>
            <person name="Kolisko M."/>
            <person name="Husnik F."/>
            <person name="Keeling P."/>
            <person name="Hampl V."/>
        </authorList>
    </citation>
    <scope>NUCLEOTIDE SEQUENCE [LARGE SCALE GENOMIC DNA]</scope>
    <source>
        <strain evidence="1">ST1C</strain>
    </source>
</reference>
<accession>A0A5J4VNH9</accession>
<sequence>MDWVIQNPEFMISFKQPGFSVPYVQDVVELENLGDLCQIRPISGLTIFQQTKEIYYIYSGYFKDGTIRDNYVRNHQLIAMLRTVLLQL</sequence>
<gene>
    <name evidence="1" type="ORF">EZS28_020342</name>
</gene>
<name>A0A5J4VNH9_9EUKA</name>
<proteinExistence type="predicted"/>
<organism evidence="1 2">
    <name type="scientific">Streblomastix strix</name>
    <dbReference type="NCBI Taxonomy" id="222440"/>
    <lineage>
        <taxon>Eukaryota</taxon>
        <taxon>Metamonada</taxon>
        <taxon>Preaxostyla</taxon>
        <taxon>Oxymonadida</taxon>
        <taxon>Streblomastigidae</taxon>
        <taxon>Streblomastix</taxon>
    </lineage>
</organism>
<dbReference type="Proteomes" id="UP000324800">
    <property type="component" value="Unassembled WGS sequence"/>
</dbReference>
<protein>
    <submittedName>
        <fullName evidence="1">Uncharacterized protein</fullName>
    </submittedName>
</protein>
<dbReference type="AlphaFoldDB" id="A0A5J4VNH9"/>
<evidence type="ECO:0000313" key="1">
    <source>
        <dbReference type="EMBL" id="KAA6384131.1"/>
    </source>
</evidence>
<comment type="caution">
    <text evidence="1">The sequence shown here is derived from an EMBL/GenBank/DDBJ whole genome shotgun (WGS) entry which is preliminary data.</text>
</comment>
<evidence type="ECO:0000313" key="2">
    <source>
        <dbReference type="Proteomes" id="UP000324800"/>
    </source>
</evidence>
<dbReference type="EMBL" id="SNRW01005903">
    <property type="protein sequence ID" value="KAA6384131.1"/>
    <property type="molecule type" value="Genomic_DNA"/>
</dbReference>